<name>A0A8W8IFN8_MAGGI</name>
<feature type="chain" id="PRO_5042430811" description="Kazal-like domain-containing protein" evidence="1">
    <location>
        <begin position="17"/>
        <end position="84"/>
    </location>
</feature>
<feature type="signal peptide" evidence="1">
    <location>
        <begin position="1"/>
        <end position="16"/>
    </location>
</feature>
<evidence type="ECO:0000259" key="2">
    <source>
        <dbReference type="PROSITE" id="PS51465"/>
    </source>
</evidence>
<organism evidence="3 4">
    <name type="scientific">Magallana gigas</name>
    <name type="common">Pacific oyster</name>
    <name type="synonym">Crassostrea gigas</name>
    <dbReference type="NCBI Taxonomy" id="29159"/>
    <lineage>
        <taxon>Eukaryota</taxon>
        <taxon>Metazoa</taxon>
        <taxon>Spiralia</taxon>
        <taxon>Lophotrochozoa</taxon>
        <taxon>Mollusca</taxon>
        <taxon>Bivalvia</taxon>
        <taxon>Autobranchia</taxon>
        <taxon>Pteriomorphia</taxon>
        <taxon>Ostreida</taxon>
        <taxon>Ostreoidea</taxon>
        <taxon>Ostreidae</taxon>
        <taxon>Magallana</taxon>
    </lineage>
</organism>
<dbReference type="AlphaFoldDB" id="A0A8W8IFN8"/>
<dbReference type="Pfam" id="PF07648">
    <property type="entry name" value="Kazal_2"/>
    <property type="match status" value="1"/>
</dbReference>
<dbReference type="EnsemblMetazoa" id="G13689.1">
    <property type="protein sequence ID" value="G13689.1:cds"/>
    <property type="gene ID" value="G13689"/>
</dbReference>
<reference evidence="3" key="1">
    <citation type="submission" date="2022-08" db="UniProtKB">
        <authorList>
            <consortium name="EnsemblMetazoa"/>
        </authorList>
    </citation>
    <scope>IDENTIFICATION</scope>
    <source>
        <strain evidence="3">05x7-T-G4-1.051#20</strain>
    </source>
</reference>
<dbReference type="InterPro" id="IPR002350">
    <property type="entry name" value="Kazal_dom"/>
</dbReference>
<evidence type="ECO:0000313" key="3">
    <source>
        <dbReference type="EnsemblMetazoa" id="G13689.1:cds"/>
    </source>
</evidence>
<dbReference type="EnsemblMetazoa" id="G13689.2">
    <property type="protein sequence ID" value="G13689.2:cds"/>
    <property type="gene ID" value="G13689"/>
</dbReference>
<evidence type="ECO:0000256" key="1">
    <source>
        <dbReference type="SAM" id="SignalP"/>
    </source>
</evidence>
<dbReference type="Gene3D" id="3.30.60.30">
    <property type="match status" value="1"/>
</dbReference>
<dbReference type="EnsemblMetazoa" id="G13689.3">
    <property type="protein sequence ID" value="G13689.3:cds"/>
    <property type="gene ID" value="G13689"/>
</dbReference>
<protein>
    <recommendedName>
        <fullName evidence="2">Kazal-like domain-containing protein</fullName>
    </recommendedName>
</protein>
<feature type="domain" description="Kazal-like" evidence="2">
    <location>
        <begin position="26"/>
        <end position="84"/>
    </location>
</feature>
<dbReference type="PROSITE" id="PS51465">
    <property type="entry name" value="KAZAL_2"/>
    <property type="match status" value="1"/>
</dbReference>
<keyword evidence="4" id="KW-1185">Reference proteome</keyword>
<dbReference type="SUPFAM" id="SSF100895">
    <property type="entry name" value="Kazal-type serine protease inhibitors"/>
    <property type="match status" value="1"/>
</dbReference>
<sequence>MLRLLVFVFLCVGIIAAPGNHDHTSLDHSELCKEIEHKDCSTFETMVVCASDHHTYQNSCEFAKAECKHHSQGLHLHALHYGAC</sequence>
<proteinExistence type="predicted"/>
<keyword evidence="1" id="KW-0732">Signal</keyword>
<dbReference type="InterPro" id="IPR036058">
    <property type="entry name" value="Kazal_dom_sf"/>
</dbReference>
<accession>A0A8W8IFN8</accession>
<dbReference type="CDD" id="cd00104">
    <property type="entry name" value="KAZAL_FS"/>
    <property type="match status" value="1"/>
</dbReference>
<dbReference type="Proteomes" id="UP000005408">
    <property type="component" value="Unassembled WGS sequence"/>
</dbReference>
<evidence type="ECO:0000313" key="4">
    <source>
        <dbReference type="Proteomes" id="UP000005408"/>
    </source>
</evidence>
<dbReference type="SMART" id="SM00280">
    <property type="entry name" value="KAZAL"/>
    <property type="match status" value="1"/>
</dbReference>